<protein>
    <submittedName>
        <fullName evidence="2">Uncharacterized protein</fullName>
    </submittedName>
</protein>
<evidence type="ECO:0000313" key="3">
    <source>
        <dbReference type="Proteomes" id="UP000700596"/>
    </source>
</evidence>
<keyword evidence="3" id="KW-1185">Reference proteome</keyword>
<reference evidence="2" key="1">
    <citation type="journal article" date="2021" name="Nat. Commun.">
        <title>Genetic determinants of endophytism in the Arabidopsis root mycobiome.</title>
        <authorList>
            <person name="Mesny F."/>
            <person name="Miyauchi S."/>
            <person name="Thiergart T."/>
            <person name="Pickel B."/>
            <person name="Atanasova L."/>
            <person name="Karlsson M."/>
            <person name="Huettel B."/>
            <person name="Barry K.W."/>
            <person name="Haridas S."/>
            <person name="Chen C."/>
            <person name="Bauer D."/>
            <person name="Andreopoulos W."/>
            <person name="Pangilinan J."/>
            <person name="LaButti K."/>
            <person name="Riley R."/>
            <person name="Lipzen A."/>
            <person name="Clum A."/>
            <person name="Drula E."/>
            <person name="Henrissat B."/>
            <person name="Kohler A."/>
            <person name="Grigoriev I.V."/>
            <person name="Martin F.M."/>
            <person name="Hacquard S."/>
        </authorList>
    </citation>
    <scope>NUCLEOTIDE SEQUENCE</scope>
    <source>
        <strain evidence="2">MPI-CAGE-CH-0243</strain>
    </source>
</reference>
<dbReference type="AlphaFoldDB" id="A0A9P9EFG4"/>
<proteinExistence type="predicted"/>
<dbReference type="PANTHER" id="PTHR37490:SF3">
    <property type="entry name" value="DUF3431 DOMAIN CONTAINING PROTEIN"/>
    <property type="match status" value="1"/>
</dbReference>
<dbReference type="InterPro" id="IPR021838">
    <property type="entry name" value="DUF3431"/>
</dbReference>
<name>A0A9P9EFG4_9PLEO</name>
<evidence type="ECO:0000256" key="1">
    <source>
        <dbReference type="SAM" id="MobiDB-lite"/>
    </source>
</evidence>
<evidence type="ECO:0000313" key="2">
    <source>
        <dbReference type="EMBL" id="KAH7136137.1"/>
    </source>
</evidence>
<accession>A0A9P9EFG4</accession>
<dbReference type="PANTHER" id="PTHR37490">
    <property type="entry name" value="EXPRESSED PROTEIN"/>
    <property type="match status" value="1"/>
</dbReference>
<dbReference type="EMBL" id="JAGMWT010000002">
    <property type="protein sequence ID" value="KAH7136137.1"/>
    <property type="molecule type" value="Genomic_DNA"/>
</dbReference>
<dbReference type="OrthoDB" id="426718at2759"/>
<dbReference type="Pfam" id="PF11913">
    <property type="entry name" value="DUF3431"/>
    <property type="match status" value="1"/>
</dbReference>
<comment type="caution">
    <text evidence="2">The sequence shown here is derived from an EMBL/GenBank/DDBJ whole genome shotgun (WGS) entry which is preliminary data.</text>
</comment>
<sequence length="331" mass="37943">MMITRRYTRILVACILFVFCFWFFSPNGDSRSGGGDYQPHHHSMPPPPHPVDDVEAAPPEPHEKELVVASLKGDDTKWLTEFFADWRKNIYVVNDASAPLTVVKNKGREAMPFLTYIIDRYDTLPNVSIFIHSLRYQWHNEDPMYDGVPVLKRLRLSHVQRRGYVALRCSWTMGCPAELHPLRPNNNAKDDRSQNEAAYAAAYRHIFPSQPVPDVVGAHCSSQFAVSRDRIHAQPRMFYEKIRSWIVETELDDQISGRVIEYMWHMIFGMDAVDCQDAGKCFCETFGLCNLTCSRDACEKRYQLPQFATIPEGWPEVGPGTDGWPAKGWAD</sequence>
<organism evidence="2 3">
    <name type="scientific">Dendryphion nanum</name>
    <dbReference type="NCBI Taxonomy" id="256645"/>
    <lineage>
        <taxon>Eukaryota</taxon>
        <taxon>Fungi</taxon>
        <taxon>Dikarya</taxon>
        <taxon>Ascomycota</taxon>
        <taxon>Pezizomycotina</taxon>
        <taxon>Dothideomycetes</taxon>
        <taxon>Pleosporomycetidae</taxon>
        <taxon>Pleosporales</taxon>
        <taxon>Torulaceae</taxon>
        <taxon>Dendryphion</taxon>
    </lineage>
</organism>
<feature type="region of interest" description="Disordered" evidence="1">
    <location>
        <begin position="34"/>
        <end position="59"/>
    </location>
</feature>
<dbReference type="Proteomes" id="UP000700596">
    <property type="component" value="Unassembled WGS sequence"/>
</dbReference>
<gene>
    <name evidence="2" type="ORF">B0J11DRAFT_576681</name>
</gene>